<proteinExistence type="predicted"/>
<protein>
    <recommendedName>
        <fullName evidence="3">Retrotransposon gag domain-containing protein</fullName>
    </recommendedName>
</protein>
<reference evidence="1" key="1">
    <citation type="submission" date="2022-03" db="EMBL/GenBank/DDBJ databases">
        <authorList>
            <person name="Tunstrom K."/>
        </authorList>
    </citation>
    <scope>NUCLEOTIDE SEQUENCE</scope>
</reference>
<dbReference type="Proteomes" id="UP001153954">
    <property type="component" value="Unassembled WGS sequence"/>
</dbReference>
<organism evidence="1 2">
    <name type="scientific">Euphydryas editha</name>
    <name type="common">Edith's checkerspot</name>
    <dbReference type="NCBI Taxonomy" id="104508"/>
    <lineage>
        <taxon>Eukaryota</taxon>
        <taxon>Metazoa</taxon>
        <taxon>Ecdysozoa</taxon>
        <taxon>Arthropoda</taxon>
        <taxon>Hexapoda</taxon>
        <taxon>Insecta</taxon>
        <taxon>Pterygota</taxon>
        <taxon>Neoptera</taxon>
        <taxon>Endopterygota</taxon>
        <taxon>Lepidoptera</taxon>
        <taxon>Glossata</taxon>
        <taxon>Ditrysia</taxon>
        <taxon>Papilionoidea</taxon>
        <taxon>Nymphalidae</taxon>
        <taxon>Nymphalinae</taxon>
        <taxon>Euphydryas</taxon>
    </lineage>
</organism>
<dbReference type="EMBL" id="CAKOGL010000005">
    <property type="protein sequence ID" value="CAH2085986.1"/>
    <property type="molecule type" value="Genomic_DNA"/>
</dbReference>
<sequence length="244" mass="28000">MSNPAKNVKPEETETCTREVFNRISELSISKADSLGNAAAWKKWWQNFLVFLLATNLENTSEKRKVAILLNTIGENGVEIFNSFGIELEKITLNELKTKFDNYFEPQKSLTMLRHSFFTRGMKPDDTIDNFITDLQNLSNKCEFGSLKDSLIRDIFIANMSSKFTNVKQRLLQENNPTLERTISLAKTVIMAQENAQKMDNTQSQDNVMYVQRSRSRGPKFRVNSQFGGADIQYTKSFHRNGES</sequence>
<evidence type="ECO:0000313" key="2">
    <source>
        <dbReference type="Proteomes" id="UP001153954"/>
    </source>
</evidence>
<comment type="caution">
    <text evidence="1">The sequence shown here is derived from an EMBL/GenBank/DDBJ whole genome shotgun (WGS) entry which is preliminary data.</text>
</comment>
<name>A0AAU9TJQ6_EUPED</name>
<gene>
    <name evidence="1" type="ORF">EEDITHA_LOCUS2415</name>
</gene>
<accession>A0AAU9TJQ6</accession>
<evidence type="ECO:0008006" key="3">
    <source>
        <dbReference type="Google" id="ProtNLM"/>
    </source>
</evidence>
<dbReference type="PANTHER" id="PTHR33198">
    <property type="entry name" value="ANK_REP_REGION DOMAIN-CONTAINING PROTEIN-RELATED"/>
    <property type="match status" value="1"/>
</dbReference>
<keyword evidence="2" id="KW-1185">Reference proteome</keyword>
<evidence type="ECO:0000313" key="1">
    <source>
        <dbReference type="EMBL" id="CAH2085986.1"/>
    </source>
</evidence>
<dbReference type="AlphaFoldDB" id="A0AAU9TJQ6"/>